<dbReference type="AlphaFoldDB" id="A0A067MET7"/>
<dbReference type="HOGENOM" id="CLU_1602429_0_0_1"/>
<evidence type="ECO:0000313" key="3">
    <source>
        <dbReference type="Proteomes" id="UP000027195"/>
    </source>
</evidence>
<feature type="region of interest" description="Disordered" evidence="1">
    <location>
        <begin position="1"/>
        <end position="45"/>
    </location>
</feature>
<gene>
    <name evidence="2" type="ORF">BOTBODRAFT_494266</name>
</gene>
<reference evidence="3" key="1">
    <citation type="journal article" date="2014" name="Proc. Natl. Acad. Sci. U.S.A.">
        <title>Extensive sampling of basidiomycete genomes demonstrates inadequacy of the white-rot/brown-rot paradigm for wood decay fungi.</title>
        <authorList>
            <person name="Riley R."/>
            <person name="Salamov A.A."/>
            <person name="Brown D.W."/>
            <person name="Nagy L.G."/>
            <person name="Floudas D."/>
            <person name="Held B.W."/>
            <person name="Levasseur A."/>
            <person name="Lombard V."/>
            <person name="Morin E."/>
            <person name="Otillar R."/>
            <person name="Lindquist E.A."/>
            <person name="Sun H."/>
            <person name="LaButti K.M."/>
            <person name="Schmutz J."/>
            <person name="Jabbour D."/>
            <person name="Luo H."/>
            <person name="Baker S.E."/>
            <person name="Pisabarro A.G."/>
            <person name="Walton J.D."/>
            <person name="Blanchette R.A."/>
            <person name="Henrissat B."/>
            <person name="Martin F."/>
            <person name="Cullen D."/>
            <person name="Hibbett D.S."/>
            <person name="Grigoriev I.V."/>
        </authorList>
    </citation>
    <scope>NUCLEOTIDE SEQUENCE [LARGE SCALE GENOMIC DNA]</scope>
    <source>
        <strain evidence="3">FD-172 SS1</strain>
    </source>
</reference>
<accession>A0A067MET7</accession>
<evidence type="ECO:0000313" key="2">
    <source>
        <dbReference type="EMBL" id="KDQ10342.1"/>
    </source>
</evidence>
<name>A0A067MET7_BOTB1</name>
<evidence type="ECO:0000256" key="1">
    <source>
        <dbReference type="SAM" id="MobiDB-lite"/>
    </source>
</evidence>
<dbReference type="EMBL" id="KL198068">
    <property type="protein sequence ID" value="KDQ10342.1"/>
    <property type="molecule type" value="Genomic_DNA"/>
</dbReference>
<dbReference type="InParanoid" id="A0A067MET7"/>
<keyword evidence="3" id="KW-1185">Reference proteome</keyword>
<sequence>MSEPEPSIKPSAKSPSAEASTKTTDTKTSTSSDSGGASKPKSEPPMPLCAYGYAPSLSEWVDLAKARGVWRQWMKPTDVQVWFLHSLKRHAKTKPRCEICTVYGRSDKFEDGIYEKLCIALTHNATQKAMDVAANEENTKKLKDLFGTNEDPAWYIVEDWEGLYEEV</sequence>
<proteinExistence type="predicted"/>
<organism evidence="2 3">
    <name type="scientific">Botryobasidium botryosum (strain FD-172 SS1)</name>
    <dbReference type="NCBI Taxonomy" id="930990"/>
    <lineage>
        <taxon>Eukaryota</taxon>
        <taxon>Fungi</taxon>
        <taxon>Dikarya</taxon>
        <taxon>Basidiomycota</taxon>
        <taxon>Agaricomycotina</taxon>
        <taxon>Agaricomycetes</taxon>
        <taxon>Cantharellales</taxon>
        <taxon>Botryobasidiaceae</taxon>
        <taxon>Botryobasidium</taxon>
    </lineage>
</organism>
<feature type="compositionally biased region" description="Low complexity" evidence="1">
    <location>
        <begin position="1"/>
        <end position="38"/>
    </location>
</feature>
<protein>
    <submittedName>
        <fullName evidence="2">Uncharacterized protein</fullName>
    </submittedName>
</protein>
<dbReference type="Proteomes" id="UP000027195">
    <property type="component" value="Unassembled WGS sequence"/>
</dbReference>